<dbReference type="AlphaFoldDB" id="A0A8J7CW27"/>
<dbReference type="Proteomes" id="UP000609121">
    <property type="component" value="Unassembled WGS sequence"/>
</dbReference>
<feature type="domain" description="Aminotransferase class V" evidence="6">
    <location>
        <begin position="96"/>
        <end position="336"/>
    </location>
</feature>
<dbReference type="InterPro" id="IPR015422">
    <property type="entry name" value="PyrdxlP-dep_Trfase_small"/>
</dbReference>
<dbReference type="InterPro" id="IPR015421">
    <property type="entry name" value="PyrdxlP-dep_Trfase_major"/>
</dbReference>
<evidence type="ECO:0000256" key="2">
    <source>
        <dbReference type="ARBA" id="ARBA00009236"/>
    </source>
</evidence>
<name>A0A8J7CW27_9RHOB</name>
<dbReference type="GO" id="GO:0008453">
    <property type="term" value="F:alanine-glyoxylate transaminase activity"/>
    <property type="evidence" value="ECO:0007669"/>
    <property type="project" value="TreeGrafter"/>
</dbReference>
<evidence type="ECO:0000313" key="8">
    <source>
        <dbReference type="Proteomes" id="UP000609121"/>
    </source>
</evidence>
<organism evidence="7 8">
    <name type="scientific">Mangrovicoccus algicola</name>
    <dbReference type="NCBI Taxonomy" id="2771008"/>
    <lineage>
        <taxon>Bacteria</taxon>
        <taxon>Pseudomonadati</taxon>
        <taxon>Pseudomonadota</taxon>
        <taxon>Alphaproteobacteria</taxon>
        <taxon>Rhodobacterales</taxon>
        <taxon>Paracoccaceae</taxon>
        <taxon>Mangrovicoccus</taxon>
    </lineage>
</organism>
<dbReference type="EMBL" id="JACVXA010000047">
    <property type="protein sequence ID" value="MBE3639449.1"/>
    <property type="molecule type" value="Genomic_DNA"/>
</dbReference>
<keyword evidence="3 5" id="KW-0663">Pyridoxal phosphate</keyword>
<accession>A0A8J7CW27</accession>
<dbReference type="InterPro" id="IPR015424">
    <property type="entry name" value="PyrdxlP-dep_Trfase"/>
</dbReference>
<keyword evidence="7" id="KW-0808">Transferase</keyword>
<comment type="similarity">
    <text evidence="2">Belongs to the class-V pyridoxal-phosphate-dependent aminotransferase family.</text>
</comment>
<dbReference type="RefSeq" id="WP_193184138.1">
    <property type="nucleotide sequence ID" value="NZ_JACVXA010000047.1"/>
</dbReference>
<dbReference type="SUPFAM" id="SSF53383">
    <property type="entry name" value="PLP-dependent transferases"/>
    <property type="match status" value="1"/>
</dbReference>
<dbReference type="FunFam" id="3.90.1150.10:FF:000204">
    <property type="entry name" value="Hypothetical aminotransferase"/>
    <property type="match status" value="1"/>
</dbReference>
<dbReference type="GO" id="GO:0004760">
    <property type="term" value="F:L-serine-pyruvate transaminase activity"/>
    <property type="evidence" value="ECO:0007669"/>
    <property type="project" value="TreeGrafter"/>
</dbReference>
<evidence type="ECO:0000256" key="3">
    <source>
        <dbReference type="ARBA" id="ARBA00022898"/>
    </source>
</evidence>
<comment type="cofactor">
    <cofactor evidence="1 5">
        <name>pyridoxal 5'-phosphate</name>
        <dbReference type="ChEBI" id="CHEBI:597326"/>
    </cofactor>
</comment>
<evidence type="ECO:0000256" key="4">
    <source>
        <dbReference type="PIRSR" id="PIRSR000524-1"/>
    </source>
</evidence>
<protein>
    <submittedName>
        <fullName evidence="7">Alanine--glyoxylate aminotransferase family protein</fullName>
    </submittedName>
</protein>
<dbReference type="PIRSF" id="PIRSF000524">
    <property type="entry name" value="SPT"/>
    <property type="match status" value="1"/>
</dbReference>
<dbReference type="GO" id="GO:0019265">
    <property type="term" value="P:glycine biosynthetic process, by transamination of glyoxylate"/>
    <property type="evidence" value="ECO:0007669"/>
    <property type="project" value="TreeGrafter"/>
</dbReference>
<evidence type="ECO:0000256" key="1">
    <source>
        <dbReference type="ARBA" id="ARBA00001933"/>
    </source>
</evidence>
<dbReference type="Gene3D" id="3.40.640.10">
    <property type="entry name" value="Type I PLP-dependent aspartate aminotransferase-like (Major domain)"/>
    <property type="match status" value="1"/>
</dbReference>
<dbReference type="Pfam" id="PF00266">
    <property type="entry name" value="Aminotran_5"/>
    <property type="match status" value="1"/>
</dbReference>
<sequence>MSLAHGRHYLAIPGPSVMPDRVLQAMHRPAPNIYYGALAEMTDAMIPDLKRVACTEGHVAIYIANGHGVWEASLANVAAPGEAMLALCTGRFGFGWAETAARMGIAVERMDFGLQAPVDPARLQERLRADTDHAIRVITMVQVDTATSVRSDVAAVRRAIDAAGHPALLMVDCIASLGVDEMRMDDWGADVVITASQKGLMTPPGLGFVFFSDRARSRRAEMANVSMYWDWVPRSEPEMFYQYFNGTAPTHHLYGLREALNMLHEEGMENVWARHAILARTVWAAVEAWGKGGPLAFNIADPALRSHAVTTLAIGKDHGPRLRRWLTEEAGVTLGIGLGMETVEKRDSDGYFRIAHMGHVNAHMVLGVLGTIEAGMTALGIPHGKGALEAAAAVCARV</sequence>
<dbReference type="InterPro" id="IPR024169">
    <property type="entry name" value="SP_NH2Trfase/AEP_transaminase"/>
</dbReference>
<keyword evidence="7" id="KW-0032">Aminotransferase</keyword>
<feature type="binding site" evidence="4">
    <location>
        <position position="353"/>
    </location>
    <ligand>
        <name>substrate</name>
    </ligand>
</feature>
<feature type="modified residue" description="N6-(pyridoxal phosphate)lysine" evidence="5">
    <location>
        <position position="198"/>
    </location>
</feature>
<evidence type="ECO:0000256" key="5">
    <source>
        <dbReference type="PIRSR" id="PIRSR000524-50"/>
    </source>
</evidence>
<evidence type="ECO:0000259" key="6">
    <source>
        <dbReference type="Pfam" id="PF00266"/>
    </source>
</evidence>
<dbReference type="PANTHER" id="PTHR21152:SF40">
    <property type="entry name" value="ALANINE--GLYOXYLATE AMINOTRANSFERASE"/>
    <property type="match status" value="1"/>
</dbReference>
<dbReference type="InterPro" id="IPR000192">
    <property type="entry name" value="Aminotrans_V_dom"/>
</dbReference>
<comment type="caution">
    <text evidence="7">The sequence shown here is derived from an EMBL/GenBank/DDBJ whole genome shotgun (WGS) entry which is preliminary data.</text>
</comment>
<evidence type="ECO:0000313" key="7">
    <source>
        <dbReference type="EMBL" id="MBE3639449.1"/>
    </source>
</evidence>
<reference evidence="7" key="1">
    <citation type="submission" date="2020-09" db="EMBL/GenBank/DDBJ databases">
        <title>A novel bacterium of genus Mangrovicoccus, isolated from South China Sea.</title>
        <authorList>
            <person name="Huang H."/>
            <person name="Mo K."/>
            <person name="Hu Y."/>
        </authorList>
    </citation>
    <scope>NUCLEOTIDE SEQUENCE</scope>
    <source>
        <strain evidence="7">HB182678</strain>
    </source>
</reference>
<keyword evidence="8" id="KW-1185">Reference proteome</keyword>
<proteinExistence type="inferred from homology"/>
<dbReference type="Gene3D" id="3.90.1150.10">
    <property type="entry name" value="Aspartate Aminotransferase, domain 1"/>
    <property type="match status" value="1"/>
</dbReference>
<dbReference type="PANTHER" id="PTHR21152">
    <property type="entry name" value="AMINOTRANSFERASE CLASS V"/>
    <property type="match status" value="1"/>
</dbReference>
<gene>
    <name evidence="7" type="ORF">ICN82_14705</name>
</gene>